<protein>
    <submittedName>
        <fullName evidence="1">Uncharacterized protein</fullName>
    </submittedName>
</protein>
<organism evidence="1 2">
    <name type="scientific">Mycena albidolilacea</name>
    <dbReference type="NCBI Taxonomy" id="1033008"/>
    <lineage>
        <taxon>Eukaryota</taxon>
        <taxon>Fungi</taxon>
        <taxon>Dikarya</taxon>
        <taxon>Basidiomycota</taxon>
        <taxon>Agaricomycotina</taxon>
        <taxon>Agaricomycetes</taxon>
        <taxon>Agaricomycetidae</taxon>
        <taxon>Agaricales</taxon>
        <taxon>Marasmiineae</taxon>
        <taxon>Mycenaceae</taxon>
        <taxon>Mycena</taxon>
    </lineage>
</organism>
<evidence type="ECO:0000313" key="1">
    <source>
        <dbReference type="EMBL" id="KAJ7342921.1"/>
    </source>
</evidence>
<comment type="caution">
    <text evidence="1">The sequence shown here is derived from an EMBL/GenBank/DDBJ whole genome shotgun (WGS) entry which is preliminary data.</text>
</comment>
<accession>A0AAD6ZWF6</accession>
<dbReference type="EMBL" id="JARIHO010000024">
    <property type="protein sequence ID" value="KAJ7342921.1"/>
    <property type="molecule type" value="Genomic_DNA"/>
</dbReference>
<name>A0AAD6ZWF6_9AGAR</name>
<keyword evidence="2" id="KW-1185">Reference proteome</keyword>
<dbReference type="AlphaFoldDB" id="A0AAD6ZWF6"/>
<gene>
    <name evidence="1" type="ORF">DFH08DRAFT_962952</name>
</gene>
<sequence>MQIDAHRTTDTPLPVARVSHQIPAHKPLSHESPAQQPSAVHLGSVYDHYYIVKCCERRGHKRATDDSINGAATLFQAIPPPDIRSAARKDGHLVFPSNGAVNTILQDVPSTTAAALADAWTRSRRAWAAVLHLRQRWALRPQDARSEGVALVLSSQIQSHARHLLATTGVVPLSSRAASAARVATAASDLATPEPAQRGDTTADEITPIAIAVAPIGATPIEVVPIEVDPSAFITAFLGSHLRAMTPAL</sequence>
<dbReference type="Proteomes" id="UP001218218">
    <property type="component" value="Unassembled WGS sequence"/>
</dbReference>
<proteinExistence type="predicted"/>
<evidence type="ECO:0000313" key="2">
    <source>
        <dbReference type="Proteomes" id="UP001218218"/>
    </source>
</evidence>
<reference evidence="1" key="1">
    <citation type="submission" date="2023-03" db="EMBL/GenBank/DDBJ databases">
        <title>Massive genome expansion in bonnet fungi (Mycena s.s.) driven by repeated elements and novel gene families across ecological guilds.</title>
        <authorList>
            <consortium name="Lawrence Berkeley National Laboratory"/>
            <person name="Harder C.B."/>
            <person name="Miyauchi S."/>
            <person name="Viragh M."/>
            <person name="Kuo A."/>
            <person name="Thoen E."/>
            <person name="Andreopoulos B."/>
            <person name="Lu D."/>
            <person name="Skrede I."/>
            <person name="Drula E."/>
            <person name="Henrissat B."/>
            <person name="Morin E."/>
            <person name="Kohler A."/>
            <person name="Barry K."/>
            <person name="LaButti K."/>
            <person name="Morin E."/>
            <person name="Salamov A."/>
            <person name="Lipzen A."/>
            <person name="Mereny Z."/>
            <person name="Hegedus B."/>
            <person name="Baldrian P."/>
            <person name="Stursova M."/>
            <person name="Weitz H."/>
            <person name="Taylor A."/>
            <person name="Grigoriev I.V."/>
            <person name="Nagy L.G."/>
            <person name="Martin F."/>
            <person name="Kauserud H."/>
        </authorList>
    </citation>
    <scope>NUCLEOTIDE SEQUENCE</scope>
    <source>
        <strain evidence="1">CBHHK002</strain>
    </source>
</reference>